<reference evidence="1 2" key="1">
    <citation type="submission" date="2015-09" db="EMBL/GenBank/DDBJ databases">
        <authorList>
            <consortium name="Pathogen Informatics"/>
        </authorList>
    </citation>
    <scope>NUCLEOTIDE SEQUENCE [LARGE SCALE GENOMIC DNA]</scope>
    <source>
        <strain evidence="1 2">2789STDY5834970</strain>
    </source>
</reference>
<proteinExistence type="predicted"/>
<dbReference type="EMBL" id="CYXN01000004">
    <property type="protein sequence ID" value="CUM84834.1"/>
    <property type="molecule type" value="Genomic_DNA"/>
</dbReference>
<gene>
    <name evidence="1" type="ORF">ERS852582_00807</name>
</gene>
<dbReference type="AlphaFoldDB" id="A0A173S332"/>
<evidence type="ECO:0000313" key="1">
    <source>
        <dbReference type="EMBL" id="CUM84834.1"/>
    </source>
</evidence>
<dbReference type="Proteomes" id="UP000095649">
    <property type="component" value="Unassembled WGS sequence"/>
</dbReference>
<protein>
    <submittedName>
        <fullName evidence="1">Uncharacterized protein</fullName>
    </submittedName>
</protein>
<accession>A0A173S332</accession>
<sequence length="45" mass="5378">MAVSEKPILTFTIDFETAKRYWEASKMPHQFRRAAWTDLTVEVYL</sequence>
<evidence type="ECO:0000313" key="2">
    <source>
        <dbReference type="Proteomes" id="UP000095649"/>
    </source>
</evidence>
<organism evidence="1 2">
    <name type="scientific">Faecalibacterium prausnitzii</name>
    <dbReference type="NCBI Taxonomy" id="853"/>
    <lineage>
        <taxon>Bacteria</taxon>
        <taxon>Bacillati</taxon>
        <taxon>Bacillota</taxon>
        <taxon>Clostridia</taxon>
        <taxon>Eubacteriales</taxon>
        <taxon>Oscillospiraceae</taxon>
        <taxon>Faecalibacterium</taxon>
    </lineage>
</organism>
<name>A0A173S332_9FIRM</name>